<reference evidence="1 2" key="1">
    <citation type="submission" date="2019-08" db="EMBL/GenBank/DDBJ databases">
        <title>Draft genome sequences of two oriental melons (Cucumis melo L. var makuwa).</title>
        <authorList>
            <person name="Kwon S.-Y."/>
        </authorList>
    </citation>
    <scope>NUCLEOTIDE SEQUENCE [LARGE SCALE GENOMIC DNA]</scope>
    <source>
        <strain evidence="2">cv. Chang Bougi</strain>
        <tissue evidence="1">Leaf</tissue>
    </source>
</reference>
<evidence type="ECO:0000313" key="1">
    <source>
        <dbReference type="EMBL" id="TYK02445.1"/>
    </source>
</evidence>
<name>A0A5D3BTD9_CUCMM</name>
<evidence type="ECO:0000313" key="2">
    <source>
        <dbReference type="Proteomes" id="UP000321947"/>
    </source>
</evidence>
<comment type="caution">
    <text evidence="1">The sequence shown here is derived from an EMBL/GenBank/DDBJ whole genome shotgun (WGS) entry which is preliminary data.</text>
</comment>
<protein>
    <submittedName>
        <fullName evidence="1">Retrotransposon gag protein</fullName>
    </submittedName>
</protein>
<dbReference type="AlphaFoldDB" id="A0A5D3BTD9"/>
<accession>A0A5D3BTD9</accession>
<dbReference type="Proteomes" id="UP000321947">
    <property type="component" value="Unassembled WGS sequence"/>
</dbReference>
<dbReference type="PANTHER" id="PTHR33437:SF2">
    <property type="entry name" value="OS06G0361200 PROTEIN"/>
    <property type="match status" value="1"/>
</dbReference>
<dbReference type="EMBL" id="SSTD01015597">
    <property type="protein sequence ID" value="TYK02445.1"/>
    <property type="molecule type" value="Genomic_DNA"/>
</dbReference>
<proteinExistence type="predicted"/>
<dbReference type="PANTHER" id="PTHR33437">
    <property type="entry name" value="OS06G0361200 PROTEIN"/>
    <property type="match status" value="1"/>
</dbReference>
<organism evidence="1 2">
    <name type="scientific">Cucumis melo var. makuwa</name>
    <name type="common">Oriental melon</name>
    <dbReference type="NCBI Taxonomy" id="1194695"/>
    <lineage>
        <taxon>Eukaryota</taxon>
        <taxon>Viridiplantae</taxon>
        <taxon>Streptophyta</taxon>
        <taxon>Embryophyta</taxon>
        <taxon>Tracheophyta</taxon>
        <taxon>Spermatophyta</taxon>
        <taxon>Magnoliopsida</taxon>
        <taxon>eudicotyledons</taxon>
        <taxon>Gunneridae</taxon>
        <taxon>Pentapetalae</taxon>
        <taxon>rosids</taxon>
        <taxon>fabids</taxon>
        <taxon>Cucurbitales</taxon>
        <taxon>Cucurbitaceae</taxon>
        <taxon>Benincaseae</taxon>
        <taxon>Cucumis</taxon>
    </lineage>
</organism>
<sequence length="269" mass="31753">MTELEKKINMLMKVVEERDYEIAYLKNHIKSRYVAESSHTYMQLQKMIANSIKTQYGGPTQTFSLYSKPYTKKIDNLKMSNGYQPTKFQRFAGKGNPKQQLKSFSKRKETKIERWHDCDEKRCPTLRERQKKVYPFPDSDVADMLEQLLEKQLIQLLECKRPKGNVDNPYCKYHRVMSYPVEKCFVLKELTIKLAHENKIKLDIDEIAQMNHVVVNMISSVPPLTQFYDQRKSLIQFQTSEPIVVQFQQRIMTIDSQNKEEHVKDDGEG</sequence>
<gene>
    <name evidence="1" type="ORF">E5676_scaffold1738G00520</name>
</gene>